<dbReference type="InterPro" id="IPR003593">
    <property type="entry name" value="AAA+_ATPase"/>
</dbReference>
<dbReference type="Gene3D" id="1.10.1780.10">
    <property type="entry name" value="Clp, N-terminal domain"/>
    <property type="match status" value="1"/>
</dbReference>
<dbReference type="Proteomes" id="UP000178650">
    <property type="component" value="Unassembled WGS sequence"/>
</dbReference>
<protein>
    <recommendedName>
        <fullName evidence="10">Clp R domain-containing protein</fullName>
    </recommendedName>
</protein>
<comment type="caution">
    <text evidence="8">The sequence shown here is derived from an EMBL/GenBank/DDBJ whole genome shotgun (WGS) entry which is preliminary data.</text>
</comment>
<evidence type="ECO:0000256" key="1">
    <source>
        <dbReference type="ARBA" id="ARBA00022737"/>
    </source>
</evidence>
<sequence length="830" mass="93854">MFEFNLQNTEVIRAVKTERFWIFRFADFFKNLFLFLFILSLANLISSFLGFASEYVAIKIAVLFFAVFLVFWNINLFVNLKIKKPKILAGSNLADRLSFDSAKIVLDAMSFCKKRKINVCATALFCSALKLGKDTNLICIRLGLNPKKLQSDIKNCLEKMQRQGANELVFSDDFKKTIELAYKISADRQRAIIGEKEILTALANEDEFFKKILVEFDLKKEDVENLTLWLDSSPRENLMGTGSMGKDWSFGYTVTLDRFSTDWRRVISKWKFRKIIGHKKEVEETETILAKPEIANVLIVGNPGTGRKSIVQQLAQKCYLGTSLPQLNNKRVVELDCVLLAAQIPDFEKLESALNQIFSEAAMSGNVILVVDDIENFVGQKAQRAGAFDISGVLSKYLPLPNFKFIGITSYEGLHKSIEENSSFASLFEKVEVLEVAEAETINILQSVALELEYKNKMLVLYPSIREIVNLTTRYMPSLPFPKKALDVLQEAVIYAQKNKEKIVLPHHIAEIISKRTDIPVGKMELKEKETLLNLDNLIHQRIVNQAEAVSEISIAMRRARMGIGSKTRPMGTFLFLGPTGVGKTETAKALAQIYFGSEAKMIRLDMSEFQSISDISRLIGAVSPIEMQGLLTTPVRETPFSLVLLDEIEKAHKNILNLFLQVLDEGHITDGQGRKVAFSNTIIICTSNAGSEDIFNKIEQNQPVVKDKLLDGLFAKKIFKPEFVNRFDATVIFHPLTKENLLQIAQLSLQVLQKNLKEKEIDFEITESLKEKIVELSYKPEFGAREMRRVIQDKVENSVAQALLSDKITKGDKIHVDSENFQIIVNPVS</sequence>
<dbReference type="GO" id="GO:0005737">
    <property type="term" value="C:cytoplasm"/>
    <property type="evidence" value="ECO:0007669"/>
    <property type="project" value="TreeGrafter"/>
</dbReference>
<keyword evidence="5" id="KW-0812">Transmembrane</keyword>
<dbReference type="CDD" id="cd19499">
    <property type="entry name" value="RecA-like_ClpB_Hsp104-like"/>
    <property type="match status" value="1"/>
</dbReference>
<dbReference type="InterPro" id="IPR036628">
    <property type="entry name" value="Clp_N_dom_sf"/>
</dbReference>
<dbReference type="GO" id="GO:0034605">
    <property type="term" value="P:cellular response to heat"/>
    <property type="evidence" value="ECO:0007669"/>
    <property type="project" value="TreeGrafter"/>
</dbReference>
<feature type="domain" description="Clp ATPase C-terminal" evidence="7">
    <location>
        <begin position="737"/>
        <end position="824"/>
    </location>
</feature>
<evidence type="ECO:0000313" key="9">
    <source>
        <dbReference type="Proteomes" id="UP000178650"/>
    </source>
</evidence>
<dbReference type="STRING" id="1802223.A2358_04045"/>
<dbReference type="PRINTS" id="PR00300">
    <property type="entry name" value="CLPPROTEASEA"/>
</dbReference>
<dbReference type="InterPro" id="IPR050130">
    <property type="entry name" value="ClpA_ClpB"/>
</dbReference>
<evidence type="ECO:0008006" key="10">
    <source>
        <dbReference type="Google" id="ProtNLM"/>
    </source>
</evidence>
<keyword evidence="3" id="KW-0067">ATP-binding</keyword>
<dbReference type="Pfam" id="PF07724">
    <property type="entry name" value="AAA_2"/>
    <property type="match status" value="1"/>
</dbReference>
<dbReference type="CDD" id="cd00009">
    <property type="entry name" value="AAA"/>
    <property type="match status" value="1"/>
</dbReference>
<organism evidence="8 9">
    <name type="scientific">Candidatus Staskawiczbacteria bacterium RIFOXYB1_FULL_37_44</name>
    <dbReference type="NCBI Taxonomy" id="1802223"/>
    <lineage>
        <taxon>Bacteria</taxon>
        <taxon>Candidatus Staskawicziibacteriota</taxon>
    </lineage>
</organism>
<dbReference type="InterPro" id="IPR004176">
    <property type="entry name" value="Clp_R_N"/>
</dbReference>
<dbReference type="Pfam" id="PF10431">
    <property type="entry name" value="ClpB_D2-small"/>
    <property type="match status" value="1"/>
</dbReference>
<evidence type="ECO:0000256" key="2">
    <source>
        <dbReference type="ARBA" id="ARBA00022741"/>
    </source>
</evidence>
<dbReference type="Pfam" id="PF17871">
    <property type="entry name" value="AAA_lid_9"/>
    <property type="match status" value="1"/>
</dbReference>
<dbReference type="InterPro" id="IPR027417">
    <property type="entry name" value="P-loop_NTPase"/>
</dbReference>
<dbReference type="GO" id="GO:0005524">
    <property type="term" value="F:ATP binding"/>
    <property type="evidence" value="ECO:0007669"/>
    <property type="project" value="UniProtKB-KW"/>
</dbReference>
<feature type="transmembrane region" description="Helical" evidence="5">
    <location>
        <begin position="57"/>
        <end position="78"/>
    </location>
</feature>
<feature type="domain" description="AAA+ ATPase" evidence="6">
    <location>
        <begin position="293"/>
        <end position="438"/>
    </location>
</feature>
<reference evidence="8 9" key="1">
    <citation type="journal article" date="2016" name="Nat. Commun.">
        <title>Thousands of microbial genomes shed light on interconnected biogeochemical processes in an aquifer system.</title>
        <authorList>
            <person name="Anantharaman K."/>
            <person name="Brown C.T."/>
            <person name="Hug L.A."/>
            <person name="Sharon I."/>
            <person name="Castelle C.J."/>
            <person name="Probst A.J."/>
            <person name="Thomas B.C."/>
            <person name="Singh A."/>
            <person name="Wilkins M.J."/>
            <person name="Karaoz U."/>
            <person name="Brodie E.L."/>
            <person name="Williams K.H."/>
            <person name="Hubbard S.S."/>
            <person name="Banfield J.F."/>
        </authorList>
    </citation>
    <scope>NUCLEOTIDE SEQUENCE [LARGE SCALE GENOMIC DNA]</scope>
</reference>
<evidence type="ECO:0000256" key="5">
    <source>
        <dbReference type="SAM" id="Phobius"/>
    </source>
</evidence>
<dbReference type="InterPro" id="IPR041546">
    <property type="entry name" value="ClpA/ClpB_AAA_lid"/>
</dbReference>
<dbReference type="Gene3D" id="1.10.8.60">
    <property type="match status" value="2"/>
</dbReference>
<accession>A0A1G2IWA7</accession>
<keyword evidence="1" id="KW-0677">Repeat</keyword>
<proteinExistence type="predicted"/>
<dbReference type="Pfam" id="PF02861">
    <property type="entry name" value="Clp_N"/>
    <property type="match status" value="1"/>
</dbReference>
<gene>
    <name evidence="8" type="ORF">A2358_04045</name>
</gene>
<dbReference type="Gene3D" id="3.40.50.300">
    <property type="entry name" value="P-loop containing nucleotide triphosphate hydrolases"/>
    <property type="match status" value="2"/>
</dbReference>
<evidence type="ECO:0000259" key="6">
    <source>
        <dbReference type="SMART" id="SM00382"/>
    </source>
</evidence>
<dbReference type="GO" id="GO:0016887">
    <property type="term" value="F:ATP hydrolysis activity"/>
    <property type="evidence" value="ECO:0007669"/>
    <property type="project" value="InterPro"/>
</dbReference>
<name>A0A1G2IWA7_9BACT</name>
<keyword evidence="4" id="KW-0143">Chaperone</keyword>
<feature type="domain" description="AAA+ ATPase" evidence="6">
    <location>
        <begin position="570"/>
        <end position="724"/>
    </location>
</feature>
<dbReference type="InterPro" id="IPR019489">
    <property type="entry name" value="Clp_ATPase_C"/>
</dbReference>
<dbReference type="InterPro" id="IPR003959">
    <property type="entry name" value="ATPase_AAA_core"/>
</dbReference>
<dbReference type="EMBL" id="MHPJ01000009">
    <property type="protein sequence ID" value="OGZ79126.1"/>
    <property type="molecule type" value="Genomic_DNA"/>
</dbReference>
<dbReference type="PANTHER" id="PTHR11638">
    <property type="entry name" value="ATP-DEPENDENT CLP PROTEASE"/>
    <property type="match status" value="1"/>
</dbReference>
<dbReference type="InterPro" id="IPR001270">
    <property type="entry name" value="ClpA/B"/>
</dbReference>
<dbReference type="Pfam" id="PF00004">
    <property type="entry name" value="AAA"/>
    <property type="match status" value="1"/>
</dbReference>
<keyword evidence="2" id="KW-0547">Nucleotide-binding</keyword>
<dbReference type="AlphaFoldDB" id="A0A1G2IWA7"/>
<dbReference type="SMART" id="SM01086">
    <property type="entry name" value="ClpB_D2-small"/>
    <property type="match status" value="1"/>
</dbReference>
<keyword evidence="5" id="KW-0472">Membrane</keyword>
<keyword evidence="5" id="KW-1133">Transmembrane helix</keyword>
<dbReference type="SUPFAM" id="SSF52540">
    <property type="entry name" value="P-loop containing nucleoside triphosphate hydrolases"/>
    <property type="match status" value="2"/>
</dbReference>
<dbReference type="SUPFAM" id="SSF81923">
    <property type="entry name" value="Double Clp-N motif"/>
    <property type="match status" value="1"/>
</dbReference>
<evidence type="ECO:0000259" key="7">
    <source>
        <dbReference type="SMART" id="SM01086"/>
    </source>
</evidence>
<evidence type="ECO:0000313" key="8">
    <source>
        <dbReference type="EMBL" id="OGZ79126.1"/>
    </source>
</evidence>
<evidence type="ECO:0000256" key="3">
    <source>
        <dbReference type="ARBA" id="ARBA00022840"/>
    </source>
</evidence>
<evidence type="ECO:0000256" key="4">
    <source>
        <dbReference type="ARBA" id="ARBA00023186"/>
    </source>
</evidence>
<dbReference type="SMART" id="SM00382">
    <property type="entry name" value="AAA"/>
    <property type="match status" value="2"/>
</dbReference>
<dbReference type="PANTHER" id="PTHR11638:SF18">
    <property type="entry name" value="HEAT SHOCK PROTEIN 104"/>
    <property type="match status" value="1"/>
</dbReference>
<feature type="transmembrane region" description="Helical" evidence="5">
    <location>
        <begin position="32"/>
        <end position="51"/>
    </location>
</feature>